<keyword evidence="8" id="KW-0539">Nucleus</keyword>
<evidence type="ECO:0000256" key="3">
    <source>
        <dbReference type="ARBA" id="ARBA00022723"/>
    </source>
</evidence>
<dbReference type="Proteomes" id="UP000038040">
    <property type="component" value="Unplaced"/>
</dbReference>
<dbReference type="InterPro" id="IPR027370">
    <property type="entry name" value="Znf-RING_euk"/>
</dbReference>
<protein>
    <submittedName>
        <fullName evidence="14">RING-type domain-containing protein</fullName>
    </submittedName>
</protein>
<evidence type="ECO:0000256" key="4">
    <source>
        <dbReference type="ARBA" id="ARBA00022771"/>
    </source>
</evidence>
<evidence type="ECO:0000313" key="11">
    <source>
        <dbReference type="EMBL" id="VDN51963.1"/>
    </source>
</evidence>
<sequence length="348" mass="40485">MFADFLRTFIGNRRRSIMTDKPISFSNYSPTSSPQFIFEQTLAAVLKDPSTKKIGLIGRYLEKTALSSIIELRFGHYVEKQYVCLLKMLIVVNNGVFEFVQIIAPHEDWSYMDASHRQIDILRESRYIVYRKMSVQANIHLMQTIMPCMDFRNAHTLSYIFTLFAKFSSVFDVKCRFCKKIMKDFLPPLIFDMRYPKNALHESLIKMYCKMKFYDSISIFQNKNVVENSEKVLVNSSPFYCPICFEVFSKTPVILPCGHSFCESCILESYECAICRAVFRETTQLTKNYALNSLLESISEVDFASSQSLDDTLHLATVITDFTLYDIHTKYKRLLRKVNELEDENGKS</sequence>
<feature type="domain" description="RING-type" evidence="10">
    <location>
        <begin position="241"/>
        <end position="276"/>
    </location>
</feature>
<dbReference type="STRING" id="318479.A0A0N4UJ96"/>
<keyword evidence="6" id="KW-0805">Transcription regulation</keyword>
<reference evidence="11 13" key="2">
    <citation type="submission" date="2018-11" db="EMBL/GenBank/DDBJ databases">
        <authorList>
            <consortium name="Pathogen Informatics"/>
        </authorList>
    </citation>
    <scope>NUCLEOTIDE SEQUENCE [LARGE SCALE GENOMIC DNA]</scope>
</reference>
<comment type="subcellular location">
    <subcellularLocation>
        <location evidence="1">Nucleus</location>
    </subcellularLocation>
</comment>
<evidence type="ECO:0000256" key="8">
    <source>
        <dbReference type="ARBA" id="ARBA00023242"/>
    </source>
</evidence>
<proteinExistence type="inferred from homology"/>
<evidence type="ECO:0000256" key="7">
    <source>
        <dbReference type="ARBA" id="ARBA00023163"/>
    </source>
</evidence>
<keyword evidence="4 9" id="KW-0863">Zinc-finger</keyword>
<dbReference type="PROSITE" id="PS00518">
    <property type="entry name" value="ZF_RING_1"/>
    <property type="match status" value="1"/>
</dbReference>
<dbReference type="GO" id="GO:0016592">
    <property type="term" value="C:mediator complex"/>
    <property type="evidence" value="ECO:0007669"/>
    <property type="project" value="InterPro"/>
</dbReference>
<dbReference type="SMART" id="SM00184">
    <property type="entry name" value="RING"/>
    <property type="match status" value="1"/>
</dbReference>
<dbReference type="PANTHER" id="PTHR44080">
    <property type="entry name" value="E3 UBIQUITIN-PROTEIN LIGASE COP1"/>
    <property type="match status" value="1"/>
</dbReference>
<dbReference type="SUPFAM" id="SSF57850">
    <property type="entry name" value="RING/U-box"/>
    <property type="match status" value="1"/>
</dbReference>
<dbReference type="EMBL" id="UYYG01000038">
    <property type="protein sequence ID" value="VDN51963.1"/>
    <property type="molecule type" value="Genomic_DNA"/>
</dbReference>
<dbReference type="Pfam" id="PF11571">
    <property type="entry name" value="Med27"/>
    <property type="match status" value="1"/>
</dbReference>
<name>A0A0N4UJ96_DRAME</name>
<organism evidence="12 14">
    <name type="scientific">Dracunculus medinensis</name>
    <name type="common">Guinea worm</name>
    <dbReference type="NCBI Taxonomy" id="318479"/>
    <lineage>
        <taxon>Eukaryota</taxon>
        <taxon>Metazoa</taxon>
        <taxon>Ecdysozoa</taxon>
        <taxon>Nematoda</taxon>
        <taxon>Chromadorea</taxon>
        <taxon>Rhabditida</taxon>
        <taxon>Spirurina</taxon>
        <taxon>Dracunculoidea</taxon>
        <taxon>Dracunculidae</taxon>
        <taxon>Dracunculus</taxon>
    </lineage>
</organism>
<evidence type="ECO:0000256" key="9">
    <source>
        <dbReference type="PROSITE-ProRule" id="PRU00175"/>
    </source>
</evidence>
<dbReference type="GO" id="GO:0061630">
    <property type="term" value="F:ubiquitin protein ligase activity"/>
    <property type="evidence" value="ECO:0007669"/>
    <property type="project" value="InterPro"/>
</dbReference>
<evidence type="ECO:0000256" key="1">
    <source>
        <dbReference type="ARBA" id="ARBA00004123"/>
    </source>
</evidence>
<dbReference type="InterPro" id="IPR013083">
    <property type="entry name" value="Znf_RING/FYVE/PHD"/>
</dbReference>
<dbReference type="InterPro" id="IPR042755">
    <property type="entry name" value="COP1"/>
</dbReference>
<comment type="similarity">
    <text evidence="2">Belongs to the Mediator complex subunit 27 family.</text>
</comment>
<dbReference type="InterPro" id="IPR017907">
    <property type="entry name" value="Znf_RING_CS"/>
</dbReference>
<evidence type="ECO:0000256" key="2">
    <source>
        <dbReference type="ARBA" id="ARBA00008048"/>
    </source>
</evidence>
<dbReference type="Gene3D" id="3.30.40.10">
    <property type="entry name" value="Zinc/RING finger domain, C3HC4 (zinc finger)"/>
    <property type="match status" value="1"/>
</dbReference>
<dbReference type="InterPro" id="IPR021627">
    <property type="entry name" value="Mediator_Med27"/>
</dbReference>
<dbReference type="GO" id="GO:0008270">
    <property type="term" value="F:zinc ion binding"/>
    <property type="evidence" value="ECO:0007669"/>
    <property type="project" value="UniProtKB-KW"/>
</dbReference>
<evidence type="ECO:0000313" key="13">
    <source>
        <dbReference type="Proteomes" id="UP000274756"/>
    </source>
</evidence>
<keyword evidence="3" id="KW-0479">Metal-binding</keyword>
<evidence type="ECO:0000256" key="5">
    <source>
        <dbReference type="ARBA" id="ARBA00022833"/>
    </source>
</evidence>
<dbReference type="InterPro" id="IPR001841">
    <property type="entry name" value="Znf_RING"/>
</dbReference>
<evidence type="ECO:0000313" key="14">
    <source>
        <dbReference type="WBParaSite" id="DME_0000771801-mRNA-1"/>
    </source>
</evidence>
<dbReference type="WBParaSite" id="DME_0000771801-mRNA-1">
    <property type="protein sequence ID" value="DME_0000771801-mRNA-1"/>
    <property type="gene ID" value="DME_0000771801"/>
</dbReference>
<evidence type="ECO:0000259" key="10">
    <source>
        <dbReference type="PROSITE" id="PS50089"/>
    </source>
</evidence>
<dbReference type="OrthoDB" id="5864140at2759"/>
<gene>
    <name evidence="11" type="ORF">DME_LOCUS1936</name>
</gene>
<dbReference type="Proteomes" id="UP000274756">
    <property type="component" value="Unassembled WGS sequence"/>
</dbReference>
<dbReference type="PROSITE" id="PS50089">
    <property type="entry name" value="ZF_RING_2"/>
    <property type="match status" value="1"/>
</dbReference>
<accession>A0A0N4UJ96</accession>
<evidence type="ECO:0000313" key="12">
    <source>
        <dbReference type="Proteomes" id="UP000038040"/>
    </source>
</evidence>
<keyword evidence="5" id="KW-0862">Zinc</keyword>
<keyword evidence="7" id="KW-0804">Transcription</keyword>
<dbReference type="Pfam" id="PF13445">
    <property type="entry name" value="zf-RING_UBOX"/>
    <property type="match status" value="1"/>
</dbReference>
<reference evidence="14" key="1">
    <citation type="submission" date="2017-02" db="UniProtKB">
        <authorList>
            <consortium name="WormBaseParasite"/>
        </authorList>
    </citation>
    <scope>IDENTIFICATION</scope>
</reference>
<evidence type="ECO:0000256" key="6">
    <source>
        <dbReference type="ARBA" id="ARBA00023015"/>
    </source>
</evidence>
<dbReference type="AlphaFoldDB" id="A0A0N4UJ96"/>
<keyword evidence="13" id="KW-1185">Reference proteome</keyword>